<name>A0A1H1MWA8_9ACTN</name>
<dbReference type="OrthoDB" id="3828814at2"/>
<dbReference type="AlphaFoldDB" id="A0A1H1MWA8"/>
<evidence type="ECO:0000313" key="2">
    <source>
        <dbReference type="Proteomes" id="UP000199092"/>
    </source>
</evidence>
<keyword evidence="2" id="KW-1185">Reference proteome</keyword>
<protein>
    <submittedName>
        <fullName evidence="1">Uncharacterized protein</fullName>
    </submittedName>
</protein>
<proteinExistence type="predicted"/>
<dbReference type="Proteomes" id="UP000199092">
    <property type="component" value="Chromosome I"/>
</dbReference>
<sequence length="113" mass="12344">MATRDNLLSSVLHGTAWRAAVEHRSIDDALVELRALARGRDDVLAEAAGVTAGSWMAWPEVRVGHELVVAGLLVMAAERLDYDLLAHWVRVGYERGLQARRPVHGEPLGNGID</sequence>
<dbReference type="EMBL" id="LT629749">
    <property type="protein sequence ID" value="SDR90928.1"/>
    <property type="molecule type" value="Genomic_DNA"/>
</dbReference>
<dbReference type="RefSeq" id="WP_091410269.1">
    <property type="nucleotide sequence ID" value="NZ_LT629749.1"/>
</dbReference>
<gene>
    <name evidence="1" type="ORF">SAMN04488543_0730</name>
</gene>
<reference evidence="1 2" key="1">
    <citation type="submission" date="2016-10" db="EMBL/GenBank/DDBJ databases">
        <authorList>
            <person name="de Groot N.N."/>
        </authorList>
    </citation>
    <scope>NUCLEOTIDE SEQUENCE [LARGE SCALE GENOMIC DNA]</scope>
    <source>
        <strain evidence="1 2">DSM 21741</strain>
    </source>
</reference>
<organism evidence="1 2">
    <name type="scientific">Friedmanniella luteola</name>
    <dbReference type="NCBI Taxonomy" id="546871"/>
    <lineage>
        <taxon>Bacteria</taxon>
        <taxon>Bacillati</taxon>
        <taxon>Actinomycetota</taxon>
        <taxon>Actinomycetes</taxon>
        <taxon>Propionibacteriales</taxon>
        <taxon>Nocardioidaceae</taxon>
        <taxon>Friedmanniella</taxon>
    </lineage>
</organism>
<accession>A0A1H1MWA8</accession>
<dbReference type="STRING" id="546871.SAMN04488543_0730"/>
<evidence type="ECO:0000313" key="1">
    <source>
        <dbReference type="EMBL" id="SDR90928.1"/>
    </source>
</evidence>